<comment type="subcellular location">
    <subcellularLocation>
        <location evidence="2">Cell membrane</location>
        <topology evidence="2">Single-pass type II membrane protein</topology>
    </subcellularLocation>
    <subcellularLocation>
        <location evidence="6">Membrane</location>
        <topology evidence="6">Single-pass type II membrane protein</topology>
    </subcellularLocation>
</comment>
<feature type="domain" description="Peptidase S26" evidence="7">
    <location>
        <begin position="14"/>
        <end position="187"/>
    </location>
</feature>
<comment type="catalytic activity">
    <reaction evidence="1 6">
        <text>Cleavage of hydrophobic, N-terminal signal or leader sequences from secreted and periplasmic proteins.</text>
        <dbReference type="EC" id="3.4.21.89"/>
    </reaction>
</comment>
<evidence type="ECO:0000313" key="8">
    <source>
        <dbReference type="EMBL" id="TPR14326.1"/>
    </source>
</evidence>
<dbReference type="GO" id="GO:0009003">
    <property type="term" value="F:signal peptidase activity"/>
    <property type="evidence" value="ECO:0007669"/>
    <property type="project" value="UniProtKB-EC"/>
</dbReference>
<keyword evidence="9" id="KW-1185">Reference proteome</keyword>
<dbReference type="SUPFAM" id="SSF51306">
    <property type="entry name" value="LexA/Signal peptidase"/>
    <property type="match status" value="1"/>
</dbReference>
<reference evidence="8 9" key="1">
    <citation type="submission" date="2018-08" db="EMBL/GenBank/DDBJ databases">
        <title>Comparative genomics of wild bee and flower associated Lactobacillus reveals potential adaptation to the bee host.</title>
        <authorList>
            <person name="Vuong H.Q."/>
            <person name="Mcfrederick Q.S."/>
        </authorList>
    </citation>
    <scope>NUCLEOTIDE SEQUENCE [LARGE SCALE GENOMIC DNA]</scope>
    <source>
        <strain evidence="8 9">HV_04</strain>
    </source>
</reference>
<evidence type="ECO:0000259" key="7">
    <source>
        <dbReference type="Pfam" id="PF10502"/>
    </source>
</evidence>
<keyword evidence="6" id="KW-0472">Membrane</keyword>
<dbReference type="InterPro" id="IPR000223">
    <property type="entry name" value="Pept_S26A_signal_pept_1"/>
</dbReference>
<dbReference type="Proteomes" id="UP000767392">
    <property type="component" value="Unassembled WGS sequence"/>
</dbReference>
<dbReference type="RefSeq" id="WP_105988049.1">
    <property type="nucleotide sequence ID" value="NZ_POST01000003.1"/>
</dbReference>
<evidence type="ECO:0000313" key="9">
    <source>
        <dbReference type="Proteomes" id="UP000767392"/>
    </source>
</evidence>
<evidence type="ECO:0000256" key="2">
    <source>
        <dbReference type="ARBA" id="ARBA00004401"/>
    </source>
</evidence>
<feature type="transmembrane region" description="Helical" evidence="6">
    <location>
        <begin position="12"/>
        <end position="30"/>
    </location>
</feature>
<dbReference type="PROSITE" id="PS00761">
    <property type="entry name" value="SPASE_I_3"/>
    <property type="match status" value="1"/>
</dbReference>
<comment type="caution">
    <text evidence="8">The sequence shown here is derived from an EMBL/GenBank/DDBJ whole genome shotgun (WGS) entry which is preliminary data.</text>
</comment>
<keyword evidence="6" id="KW-1133">Transmembrane helix</keyword>
<gene>
    <name evidence="8" type="primary">lepB</name>
    <name evidence="8" type="ORF">DY048_05100</name>
</gene>
<sequence length="205" mass="23603">MNNRIFKNSLNFFVYIIIGVVLYFIISHFITTVKVEGNSMYPNLVNKERVILFPQAKVKRNSVIVFDAHGEDPKAVNNDDYVKRVIGMPGDHISFKNHQLYINGEDVKQNYISKSQQQQGSEYSNDNGHLKDWNIATLSETKWEYNKNATVVPKGEYFVMGDNRAISNDSRYWGFVKQDKILGVAHTLPWSTNKTARHNINDLAE</sequence>
<dbReference type="CDD" id="cd06530">
    <property type="entry name" value="S26_SPase_I"/>
    <property type="match status" value="1"/>
</dbReference>
<dbReference type="PANTHER" id="PTHR43390:SF1">
    <property type="entry name" value="CHLOROPLAST PROCESSING PEPTIDASE"/>
    <property type="match status" value="1"/>
</dbReference>
<dbReference type="PANTHER" id="PTHR43390">
    <property type="entry name" value="SIGNAL PEPTIDASE I"/>
    <property type="match status" value="1"/>
</dbReference>
<accession>A0ABY2YTA4</accession>
<dbReference type="InterPro" id="IPR036286">
    <property type="entry name" value="LexA/Signal_pep-like_sf"/>
</dbReference>
<dbReference type="InterPro" id="IPR019757">
    <property type="entry name" value="Pept_S26A_signal_pept_1_Lys-AS"/>
</dbReference>
<keyword evidence="6" id="KW-0812">Transmembrane</keyword>
<evidence type="ECO:0000256" key="1">
    <source>
        <dbReference type="ARBA" id="ARBA00000677"/>
    </source>
</evidence>
<dbReference type="Gene3D" id="2.10.109.10">
    <property type="entry name" value="Umud Fragment, subunit A"/>
    <property type="match status" value="1"/>
</dbReference>
<name>A0ABY2YTA4_9LACO</name>
<organism evidence="8 9">
    <name type="scientific">Apilactobacillus timberlakei</name>
    <dbReference type="NCBI Taxonomy" id="2008380"/>
    <lineage>
        <taxon>Bacteria</taxon>
        <taxon>Bacillati</taxon>
        <taxon>Bacillota</taxon>
        <taxon>Bacilli</taxon>
        <taxon>Lactobacillales</taxon>
        <taxon>Lactobacillaceae</taxon>
        <taxon>Apilactobacillus</taxon>
    </lineage>
</organism>
<dbReference type="InterPro" id="IPR019758">
    <property type="entry name" value="Pept_S26A_signal_pept_1_CS"/>
</dbReference>
<protein>
    <recommendedName>
        <fullName evidence="4 6">Signal peptidase I</fullName>
        <ecNumber evidence="4 6">3.4.21.89</ecNumber>
    </recommendedName>
</protein>
<dbReference type="Pfam" id="PF10502">
    <property type="entry name" value="Peptidase_S26"/>
    <property type="match status" value="1"/>
</dbReference>
<proteinExistence type="inferred from homology"/>
<dbReference type="PROSITE" id="PS00760">
    <property type="entry name" value="SPASE_I_2"/>
    <property type="match status" value="1"/>
</dbReference>
<dbReference type="NCBIfam" id="TIGR02227">
    <property type="entry name" value="sigpep_I_bact"/>
    <property type="match status" value="1"/>
</dbReference>
<keyword evidence="6" id="KW-0645">Protease</keyword>
<dbReference type="InterPro" id="IPR019533">
    <property type="entry name" value="Peptidase_S26"/>
</dbReference>
<dbReference type="EC" id="3.4.21.89" evidence="4 6"/>
<evidence type="ECO:0000256" key="3">
    <source>
        <dbReference type="ARBA" id="ARBA00009370"/>
    </source>
</evidence>
<dbReference type="EMBL" id="QUAM01000003">
    <property type="protein sequence ID" value="TPR14326.1"/>
    <property type="molecule type" value="Genomic_DNA"/>
</dbReference>
<comment type="similarity">
    <text evidence="3 6">Belongs to the peptidase S26 family.</text>
</comment>
<evidence type="ECO:0000256" key="4">
    <source>
        <dbReference type="ARBA" id="ARBA00013208"/>
    </source>
</evidence>
<evidence type="ECO:0000256" key="6">
    <source>
        <dbReference type="RuleBase" id="RU362042"/>
    </source>
</evidence>
<dbReference type="PRINTS" id="PR00727">
    <property type="entry name" value="LEADERPTASE"/>
</dbReference>
<keyword evidence="5 6" id="KW-0378">Hydrolase</keyword>
<evidence type="ECO:0000256" key="5">
    <source>
        <dbReference type="ARBA" id="ARBA00022801"/>
    </source>
</evidence>